<dbReference type="InterPro" id="IPR019539">
    <property type="entry name" value="GalKase_N"/>
</dbReference>
<dbReference type="SUPFAM" id="SSF54211">
    <property type="entry name" value="Ribosomal protein S5 domain 2-like"/>
    <property type="match status" value="1"/>
</dbReference>
<comment type="similarity">
    <text evidence="1">Belongs to the GHMP kinase family. GalK subfamily.</text>
</comment>
<name>A0A7S0UU43_9CHLO</name>
<feature type="region of interest" description="Disordered" evidence="6">
    <location>
        <begin position="401"/>
        <end position="425"/>
    </location>
</feature>
<evidence type="ECO:0008006" key="11">
    <source>
        <dbReference type="Google" id="ProtNLM"/>
    </source>
</evidence>
<feature type="domain" description="Galactokinase N-terminal" evidence="9">
    <location>
        <begin position="31"/>
        <end position="80"/>
    </location>
</feature>
<dbReference type="Pfam" id="PF10509">
    <property type="entry name" value="GalKase_gal_bdg"/>
    <property type="match status" value="1"/>
</dbReference>
<dbReference type="InterPro" id="IPR006204">
    <property type="entry name" value="GHMP_kinase_N_dom"/>
</dbReference>
<dbReference type="InterPro" id="IPR036554">
    <property type="entry name" value="GHMP_kinase_C_sf"/>
</dbReference>
<feature type="domain" description="GHMP kinase C-terminal" evidence="8">
    <location>
        <begin position="434"/>
        <end position="509"/>
    </location>
</feature>
<dbReference type="Gene3D" id="1.20.1440.340">
    <property type="match status" value="1"/>
</dbReference>
<dbReference type="SUPFAM" id="SSF55060">
    <property type="entry name" value="GHMP Kinase, C-terminal domain"/>
    <property type="match status" value="1"/>
</dbReference>
<evidence type="ECO:0000256" key="6">
    <source>
        <dbReference type="SAM" id="MobiDB-lite"/>
    </source>
</evidence>
<dbReference type="Pfam" id="PF08544">
    <property type="entry name" value="GHMP_kinases_C"/>
    <property type="match status" value="1"/>
</dbReference>
<dbReference type="InterPro" id="IPR019741">
    <property type="entry name" value="Galactokinase_CS"/>
</dbReference>
<reference evidence="10" key="1">
    <citation type="submission" date="2021-01" db="EMBL/GenBank/DDBJ databases">
        <authorList>
            <person name="Corre E."/>
            <person name="Pelletier E."/>
            <person name="Niang G."/>
            <person name="Scheremetjew M."/>
            <person name="Finn R."/>
            <person name="Kale V."/>
            <person name="Holt S."/>
            <person name="Cochrane G."/>
            <person name="Meng A."/>
            <person name="Brown T."/>
            <person name="Cohen L."/>
        </authorList>
    </citation>
    <scope>NUCLEOTIDE SEQUENCE</scope>
    <source>
        <strain evidence="10">SAG 63-3</strain>
    </source>
</reference>
<keyword evidence="2" id="KW-0808">Transferase</keyword>
<keyword evidence="3" id="KW-0547">Nucleotide-binding</keyword>
<proteinExistence type="inferred from homology"/>
<dbReference type="GO" id="GO:0004335">
    <property type="term" value="F:galactokinase activity"/>
    <property type="evidence" value="ECO:0007669"/>
    <property type="project" value="InterPro"/>
</dbReference>
<organism evidence="10">
    <name type="scientific">Polytomella parva</name>
    <dbReference type="NCBI Taxonomy" id="51329"/>
    <lineage>
        <taxon>Eukaryota</taxon>
        <taxon>Viridiplantae</taxon>
        <taxon>Chlorophyta</taxon>
        <taxon>core chlorophytes</taxon>
        <taxon>Chlorophyceae</taxon>
        <taxon>CS clade</taxon>
        <taxon>Chlamydomonadales</taxon>
        <taxon>Chlamydomonadaceae</taxon>
        <taxon>Polytomella</taxon>
    </lineage>
</organism>
<dbReference type="Gene3D" id="3.30.230.10">
    <property type="match status" value="1"/>
</dbReference>
<dbReference type="Pfam" id="PF00288">
    <property type="entry name" value="GHMP_kinases_N"/>
    <property type="match status" value="1"/>
</dbReference>
<sequence>MTDVLVPRCNSIESFCKEYSGDKGRIDEIIAKFKELYGEVPDAFVRAPGRVNLIGEHIDYMDYSVLPMAIRQDTVIAVRRGTDKLRIASLDPRNRYAPMEFDIDPSQTVNIKTHYWGNYFLTAYKEVFATLAAKGQSVTPCGLDLLIQGQVPAGSGLSSSAAFSCASALAVLSAHGLTSALTKGEIADLATRSERNVGVSSGGMDQAASMMGSAGLALHISFHGGLGVEYVQLPSTAASTSTSTCTSTSAAGGTFIVMHSLAVANKIEGPEKRYNLRVVECRLACLLLLKGLHLFTPENCRSVKTLRQIQELAGILDPSAMLTLVDEHIRTAPYSASEVLAELDLASLEADVFGAEDFMAARVLKVAREDGYLFPVHRRARHVYSEAARVLEFSRVCHAGQGEKSEKEESKNDSNQNASTTTPAVTITTTTAEQLSALGALMTASHWSCAKDYECSCAELDELVNLALSGEARALGARLTGAGWGGCAVALVRDEQVEAFLEKMRSGFYQKRIDQGVLENERVGEVLFATKPSGGACFIDAN</sequence>
<dbReference type="GO" id="GO:0006012">
    <property type="term" value="P:galactose metabolic process"/>
    <property type="evidence" value="ECO:0007669"/>
    <property type="project" value="InterPro"/>
</dbReference>
<evidence type="ECO:0000313" key="10">
    <source>
        <dbReference type="EMBL" id="CAD8769238.1"/>
    </source>
</evidence>
<evidence type="ECO:0000259" key="8">
    <source>
        <dbReference type="Pfam" id="PF08544"/>
    </source>
</evidence>
<gene>
    <name evidence="10" type="ORF">PPAR00522_LOCUS5636</name>
</gene>
<dbReference type="InterPro" id="IPR000705">
    <property type="entry name" value="Galactokinase"/>
</dbReference>
<evidence type="ECO:0000256" key="1">
    <source>
        <dbReference type="ARBA" id="ARBA00006566"/>
    </source>
</evidence>
<dbReference type="PROSITE" id="PS00627">
    <property type="entry name" value="GHMP_KINASES_ATP"/>
    <property type="match status" value="1"/>
</dbReference>
<dbReference type="PANTHER" id="PTHR10457:SF7">
    <property type="entry name" value="GALACTOKINASE-RELATED"/>
    <property type="match status" value="1"/>
</dbReference>
<dbReference type="GO" id="GO:0005829">
    <property type="term" value="C:cytosol"/>
    <property type="evidence" value="ECO:0007669"/>
    <property type="project" value="TreeGrafter"/>
</dbReference>
<evidence type="ECO:0000256" key="4">
    <source>
        <dbReference type="ARBA" id="ARBA00022777"/>
    </source>
</evidence>
<accession>A0A7S0UU43</accession>
<feature type="compositionally biased region" description="Basic and acidic residues" evidence="6">
    <location>
        <begin position="401"/>
        <end position="412"/>
    </location>
</feature>
<protein>
    <recommendedName>
        <fullName evidence="11">Galactokinase</fullName>
    </recommendedName>
</protein>
<dbReference type="PRINTS" id="PR00473">
    <property type="entry name" value="GALCTOKINASE"/>
</dbReference>
<dbReference type="InterPro" id="IPR013750">
    <property type="entry name" value="GHMP_kinase_C_dom"/>
</dbReference>
<dbReference type="PRINTS" id="PR00959">
    <property type="entry name" value="MEVGALKINASE"/>
</dbReference>
<dbReference type="InterPro" id="IPR014721">
    <property type="entry name" value="Ribsml_uS5_D2-typ_fold_subgr"/>
</dbReference>
<dbReference type="GO" id="GO:0005524">
    <property type="term" value="F:ATP binding"/>
    <property type="evidence" value="ECO:0007669"/>
    <property type="project" value="UniProtKB-KW"/>
</dbReference>
<dbReference type="PROSITE" id="PS00106">
    <property type="entry name" value="GALACTOKINASE"/>
    <property type="match status" value="1"/>
</dbReference>
<dbReference type="InterPro" id="IPR006206">
    <property type="entry name" value="Mevalonate/galactokinase"/>
</dbReference>
<evidence type="ECO:0000259" key="7">
    <source>
        <dbReference type="Pfam" id="PF00288"/>
    </source>
</evidence>
<evidence type="ECO:0000259" key="9">
    <source>
        <dbReference type="Pfam" id="PF10509"/>
    </source>
</evidence>
<dbReference type="Gene3D" id="3.30.70.3170">
    <property type="match status" value="1"/>
</dbReference>
<dbReference type="InterPro" id="IPR020568">
    <property type="entry name" value="Ribosomal_Su5_D2-typ_SF"/>
</dbReference>
<keyword evidence="4" id="KW-0418">Kinase</keyword>
<evidence type="ECO:0000256" key="2">
    <source>
        <dbReference type="ARBA" id="ARBA00022679"/>
    </source>
</evidence>
<dbReference type="InterPro" id="IPR006203">
    <property type="entry name" value="GHMP_knse_ATP-bd_CS"/>
</dbReference>
<dbReference type="EMBL" id="HBFM01008834">
    <property type="protein sequence ID" value="CAD8769238.1"/>
    <property type="molecule type" value="Transcribed_RNA"/>
</dbReference>
<dbReference type="PIRSF" id="PIRSF000530">
    <property type="entry name" value="Galactokinase"/>
    <property type="match status" value="1"/>
</dbReference>
<dbReference type="PANTHER" id="PTHR10457">
    <property type="entry name" value="MEVALONATE KINASE/GALACTOKINASE"/>
    <property type="match status" value="1"/>
</dbReference>
<dbReference type="AlphaFoldDB" id="A0A7S0UU43"/>
<feature type="domain" description="GHMP kinase N-terminal" evidence="7">
    <location>
        <begin position="118"/>
        <end position="212"/>
    </location>
</feature>
<evidence type="ECO:0000256" key="5">
    <source>
        <dbReference type="ARBA" id="ARBA00022840"/>
    </source>
</evidence>
<evidence type="ECO:0000256" key="3">
    <source>
        <dbReference type="ARBA" id="ARBA00022741"/>
    </source>
</evidence>
<keyword evidence="5" id="KW-0067">ATP-binding</keyword>
<dbReference type="NCBIfam" id="TIGR00131">
    <property type="entry name" value="gal_kin"/>
    <property type="match status" value="1"/>
</dbReference>